<gene>
    <name evidence="3" type="ORF">RHP51_08400</name>
</gene>
<evidence type="ECO:0000313" key="3">
    <source>
        <dbReference type="EMBL" id="WNH10652.1"/>
    </source>
</evidence>
<dbReference type="EMBL" id="CP134537">
    <property type="protein sequence ID" value="WNH10652.1"/>
    <property type="molecule type" value="Genomic_DNA"/>
</dbReference>
<dbReference type="Proteomes" id="UP001302806">
    <property type="component" value="Chromosome"/>
</dbReference>
<dbReference type="Gene3D" id="3.40.50.12370">
    <property type="match status" value="1"/>
</dbReference>
<dbReference type="PANTHER" id="PTHR46268:SF6">
    <property type="entry name" value="UNIVERSAL STRESS PROTEIN UP12"/>
    <property type="match status" value="1"/>
</dbReference>
<feature type="domain" description="UspA" evidence="2">
    <location>
        <begin position="2"/>
        <end position="143"/>
    </location>
</feature>
<dbReference type="InterPro" id="IPR006016">
    <property type="entry name" value="UspA"/>
</dbReference>
<protein>
    <submittedName>
        <fullName evidence="3">Universal stress protein</fullName>
    </submittedName>
</protein>
<name>A0ABY9XXH6_9FLAO</name>
<evidence type="ECO:0000259" key="2">
    <source>
        <dbReference type="Pfam" id="PF00582"/>
    </source>
</evidence>
<organism evidence="3 4">
    <name type="scientific">Thalassobellus suaedae</name>
    <dbReference type="NCBI Taxonomy" id="3074124"/>
    <lineage>
        <taxon>Bacteria</taxon>
        <taxon>Pseudomonadati</taxon>
        <taxon>Bacteroidota</taxon>
        <taxon>Flavobacteriia</taxon>
        <taxon>Flavobacteriales</taxon>
        <taxon>Flavobacteriaceae</taxon>
        <taxon>Thalassobellus</taxon>
    </lineage>
</organism>
<dbReference type="PANTHER" id="PTHR46268">
    <property type="entry name" value="STRESS RESPONSE PROTEIN NHAX"/>
    <property type="match status" value="1"/>
</dbReference>
<dbReference type="InterPro" id="IPR006015">
    <property type="entry name" value="Universal_stress_UspA"/>
</dbReference>
<comment type="similarity">
    <text evidence="1">Belongs to the universal stress protein A family.</text>
</comment>
<evidence type="ECO:0000313" key="4">
    <source>
        <dbReference type="Proteomes" id="UP001302806"/>
    </source>
</evidence>
<dbReference type="Pfam" id="PF00582">
    <property type="entry name" value="Usp"/>
    <property type="match status" value="1"/>
</dbReference>
<accession>A0ABY9XXH6</accession>
<sequence>MKRKILIPTDFSDNAWNAAVYAFKLYANEECSFYFLNSTNIKVSTFSNFSNKLLKIMEEDAMKELLSLKELAETSNANAYHDFQIILSSENLKTAIKKAIKEWDIDLVIMGTKGATGAKEFFIGSNTICVIKSIKLCPVLVIPEEYDFIIPSQIAFPTDYNRFYGLKELTPLIEFANLYDSKIRIVHINEDEELNDIQHYNLKMLQNYLNKNAYSLHWLPNYAKKFIEINDFIEELDINILVMVNYKHNVLEKILKEPIIKRIGNHPIVPFLVIPE</sequence>
<proteinExistence type="inferred from homology"/>
<dbReference type="PRINTS" id="PR01438">
    <property type="entry name" value="UNVRSLSTRESS"/>
</dbReference>
<dbReference type="RefSeq" id="WP_415866895.1">
    <property type="nucleotide sequence ID" value="NZ_CP134537.1"/>
</dbReference>
<dbReference type="SUPFAM" id="SSF52402">
    <property type="entry name" value="Adenine nucleotide alpha hydrolases-like"/>
    <property type="match status" value="2"/>
</dbReference>
<dbReference type="CDD" id="cd00293">
    <property type="entry name" value="USP-like"/>
    <property type="match status" value="1"/>
</dbReference>
<evidence type="ECO:0000256" key="1">
    <source>
        <dbReference type="ARBA" id="ARBA00008791"/>
    </source>
</evidence>
<reference evidence="3 4" key="1">
    <citation type="submission" date="2023-09" db="EMBL/GenBank/DDBJ databases">
        <title>Thalassobella suaedae gen. nov., sp. nov., a marine bacterium of the family Flavobacteriaceae isolated from a halophyte Suaeda japonica.</title>
        <authorList>
            <person name="Lee S.Y."/>
            <person name="Hwang C.Y."/>
        </authorList>
    </citation>
    <scope>NUCLEOTIDE SEQUENCE [LARGE SCALE GENOMIC DNA]</scope>
    <source>
        <strain evidence="3 4">HL-DH14</strain>
    </source>
</reference>